<dbReference type="AlphaFoldDB" id="A0A1N6GWB9"/>
<dbReference type="PANTHER" id="PTHR30408">
    <property type="entry name" value="TYPE-1 RESTRICTION ENZYME ECOKI SPECIFICITY PROTEIN"/>
    <property type="match status" value="1"/>
</dbReference>
<dbReference type="Proteomes" id="UP000184932">
    <property type="component" value="Unassembled WGS sequence"/>
</dbReference>
<sequence>MSTDSSRFAKPAWASGLPSDWQVLPIKKIVSTPITDGPHETPDFLDEGVIFISAEAIQDGKIDFARRRGFISEADNRRYSRKYSPETGDIYVVKSGATTGKSAMVGENADFNIWSPLAVIRSKSSMDSRFVLHTIRSQIVQYAIAINWSWGTQQNIGMGALGRIQVPIPDLATQRQIANFLDRETARIGLLIEKREKFASLVAEARDSLVATMICGESSEKLDTTRNDWTDARPENWKSERAKIYFRERIEKSVDGSEELLTVSHITGVTTRAEKDVNMFLAESNKGYKIVHPGDIVINTMWGWMGAMGVSSHHGIISPSYGVYRPTSDAFDRDYLDLMLRSKPFVAEVTRRSKGIHSSRLRIYPDAFLDMRLPVPPRDEQFAILAELRRRTERENALLAKNEQASALLKEYRSALITAAVTGQIDVTTYTKSGTPDRRLDAIQEEMGA</sequence>
<feature type="domain" description="Type I restriction modification DNA specificity" evidence="4">
    <location>
        <begin position="47"/>
        <end position="189"/>
    </location>
</feature>
<reference evidence="6" key="1">
    <citation type="submission" date="2016-11" db="EMBL/GenBank/DDBJ databases">
        <authorList>
            <person name="Varghese N."/>
            <person name="Submissions S."/>
        </authorList>
    </citation>
    <scope>NUCLEOTIDE SEQUENCE [LARGE SCALE GENOMIC DNA]</scope>
    <source>
        <strain evidence="6">DSM 29440</strain>
    </source>
</reference>
<evidence type="ECO:0000256" key="2">
    <source>
        <dbReference type="ARBA" id="ARBA00022747"/>
    </source>
</evidence>
<dbReference type="Pfam" id="PF01420">
    <property type="entry name" value="Methylase_S"/>
    <property type="match status" value="1"/>
</dbReference>
<organism evidence="5 6">
    <name type="scientific">Vannielia litorea</name>
    <dbReference type="NCBI Taxonomy" id="1217970"/>
    <lineage>
        <taxon>Bacteria</taxon>
        <taxon>Pseudomonadati</taxon>
        <taxon>Pseudomonadota</taxon>
        <taxon>Alphaproteobacteria</taxon>
        <taxon>Rhodobacterales</taxon>
        <taxon>Paracoccaceae</taxon>
        <taxon>Vannielia</taxon>
    </lineage>
</organism>
<keyword evidence="6" id="KW-1185">Reference proteome</keyword>
<name>A0A1N6GWB9_9RHOB</name>
<dbReference type="InterPro" id="IPR000055">
    <property type="entry name" value="Restrct_endonuc_typeI_TRD"/>
</dbReference>
<dbReference type="RefSeq" id="WP_074256807.1">
    <property type="nucleotide sequence ID" value="NZ_FSRL01000001.1"/>
</dbReference>
<evidence type="ECO:0000259" key="4">
    <source>
        <dbReference type="Pfam" id="PF01420"/>
    </source>
</evidence>
<dbReference type="GO" id="GO:0009307">
    <property type="term" value="P:DNA restriction-modification system"/>
    <property type="evidence" value="ECO:0007669"/>
    <property type="project" value="UniProtKB-KW"/>
</dbReference>
<evidence type="ECO:0000256" key="1">
    <source>
        <dbReference type="ARBA" id="ARBA00010923"/>
    </source>
</evidence>
<accession>A0A1N6GWB9</accession>
<proteinExistence type="inferred from homology"/>
<keyword evidence="2" id="KW-0680">Restriction system</keyword>
<evidence type="ECO:0000313" key="5">
    <source>
        <dbReference type="EMBL" id="SIO11737.1"/>
    </source>
</evidence>
<gene>
    <name evidence="5" type="ORF">SAMN05444002_2836</name>
</gene>
<dbReference type="InterPro" id="IPR052021">
    <property type="entry name" value="Type-I_RS_S_subunit"/>
</dbReference>
<dbReference type="Gene3D" id="3.90.220.20">
    <property type="entry name" value="DNA methylase specificity domains"/>
    <property type="match status" value="2"/>
</dbReference>
<comment type="similarity">
    <text evidence="1">Belongs to the type-I restriction system S methylase family.</text>
</comment>
<dbReference type="EMBL" id="FSRL01000001">
    <property type="protein sequence ID" value="SIO11737.1"/>
    <property type="molecule type" value="Genomic_DNA"/>
</dbReference>
<dbReference type="STRING" id="1217970.SAMN05444002_2836"/>
<keyword evidence="3" id="KW-0238">DNA-binding</keyword>
<dbReference type="InterPro" id="IPR044946">
    <property type="entry name" value="Restrct_endonuc_typeI_TRD_sf"/>
</dbReference>
<dbReference type="GO" id="GO:0003677">
    <property type="term" value="F:DNA binding"/>
    <property type="evidence" value="ECO:0007669"/>
    <property type="project" value="UniProtKB-KW"/>
</dbReference>
<dbReference type="PANTHER" id="PTHR30408:SF12">
    <property type="entry name" value="TYPE I RESTRICTION ENZYME MJAVIII SPECIFICITY SUBUNIT"/>
    <property type="match status" value="1"/>
</dbReference>
<protein>
    <submittedName>
        <fullName evidence="5">Type I restriction enzyme, S subunit</fullName>
    </submittedName>
</protein>
<evidence type="ECO:0000256" key="3">
    <source>
        <dbReference type="ARBA" id="ARBA00023125"/>
    </source>
</evidence>
<dbReference type="SUPFAM" id="SSF116734">
    <property type="entry name" value="DNA methylase specificity domain"/>
    <property type="match status" value="2"/>
</dbReference>
<evidence type="ECO:0000313" key="6">
    <source>
        <dbReference type="Proteomes" id="UP000184932"/>
    </source>
</evidence>